<dbReference type="Proteomes" id="UP001163321">
    <property type="component" value="Chromosome 12"/>
</dbReference>
<proteinExistence type="predicted"/>
<accession>A0ACC0WLB8</accession>
<evidence type="ECO:0000313" key="2">
    <source>
        <dbReference type="Proteomes" id="UP001163321"/>
    </source>
</evidence>
<organism evidence="1 2">
    <name type="scientific">Peronosclerospora sorghi</name>
    <dbReference type="NCBI Taxonomy" id="230839"/>
    <lineage>
        <taxon>Eukaryota</taxon>
        <taxon>Sar</taxon>
        <taxon>Stramenopiles</taxon>
        <taxon>Oomycota</taxon>
        <taxon>Peronosporomycetes</taxon>
        <taxon>Peronosporales</taxon>
        <taxon>Peronosporaceae</taxon>
        <taxon>Peronosclerospora</taxon>
    </lineage>
</organism>
<comment type="caution">
    <text evidence="1">The sequence shown here is derived from an EMBL/GenBank/DDBJ whole genome shotgun (WGS) entry which is preliminary data.</text>
</comment>
<dbReference type="EMBL" id="CM047591">
    <property type="protein sequence ID" value="KAI9919182.1"/>
    <property type="molecule type" value="Genomic_DNA"/>
</dbReference>
<name>A0ACC0WLB8_9STRA</name>
<protein>
    <submittedName>
        <fullName evidence="1">Uncharacterized protein</fullName>
    </submittedName>
</protein>
<sequence>MHLTSGLVAVTAAMLVGGDLPSCKASNVPNARSEIATDPFSTAGTRKLRIHPSQHWSTPNEERAGRLPAEMGLGDKGLVLESSEYAKQIKEMHDHDKKMQEFADGLGVGELWRSEKYDQIDANSRALLNTYLGHLASKKKREAGEETKNRFGLN</sequence>
<gene>
    <name evidence="1" type="ORF">PsorP6_011344</name>
</gene>
<evidence type="ECO:0000313" key="1">
    <source>
        <dbReference type="EMBL" id="KAI9919182.1"/>
    </source>
</evidence>
<keyword evidence="2" id="KW-1185">Reference proteome</keyword>
<reference evidence="1 2" key="1">
    <citation type="journal article" date="2022" name="bioRxiv">
        <title>The genome of the oomycete Peronosclerospora sorghi, a cosmopolitan pathogen of maize and sorghum, is inflated with dispersed pseudogenes.</title>
        <authorList>
            <person name="Fletcher K."/>
            <person name="Martin F."/>
            <person name="Isakeit T."/>
            <person name="Cavanaugh K."/>
            <person name="Magill C."/>
            <person name="Michelmore R."/>
        </authorList>
    </citation>
    <scope>NUCLEOTIDE SEQUENCE [LARGE SCALE GENOMIC DNA]</scope>
    <source>
        <strain evidence="1">P6</strain>
    </source>
</reference>